<name>A0A1I6P6B0_9ACTN</name>
<keyword evidence="4" id="KW-1185">Reference proteome</keyword>
<evidence type="ECO:0000313" key="4">
    <source>
        <dbReference type="Proteomes" id="UP000198873"/>
    </source>
</evidence>
<dbReference type="Proteomes" id="UP000198873">
    <property type="component" value="Unassembled WGS sequence"/>
</dbReference>
<dbReference type="Pfam" id="PF19054">
    <property type="entry name" value="DUF5753"/>
    <property type="match status" value="1"/>
</dbReference>
<dbReference type="STRING" id="1176198.SAMN05444716_101302"/>
<dbReference type="EMBL" id="FPAB01000001">
    <property type="protein sequence ID" value="SFS35712.1"/>
    <property type="molecule type" value="Genomic_DNA"/>
</dbReference>
<dbReference type="AlphaFoldDB" id="A0A1I6P6B0"/>
<gene>
    <name evidence="3" type="ORF">SAMN05444716_101302</name>
</gene>
<protein>
    <recommendedName>
        <fullName evidence="2">DUF5753 domain-containing protein</fullName>
    </recommendedName>
</protein>
<evidence type="ECO:0000313" key="3">
    <source>
        <dbReference type="EMBL" id="SFS35712.1"/>
    </source>
</evidence>
<proteinExistence type="predicted"/>
<dbReference type="InterPro" id="IPR043917">
    <property type="entry name" value="DUF5753"/>
</dbReference>
<evidence type="ECO:0000256" key="1">
    <source>
        <dbReference type="SAM" id="MobiDB-lite"/>
    </source>
</evidence>
<accession>A0A1I6P6B0</accession>
<feature type="region of interest" description="Disordered" evidence="1">
    <location>
        <begin position="104"/>
        <end position="126"/>
    </location>
</feature>
<sequence>MRMRRPSSCLAGDQPATLTAILDEAVLRRIIGSPAVTAKQLGKLRSASEQPITTVQLLPFSLERSKDPNVRLLLMPRAAFRAFVAEFLADRSHCLFRQPTRRFGCRRASPKPDDPLRPTAPLSGST</sequence>
<evidence type="ECO:0000259" key="2">
    <source>
        <dbReference type="Pfam" id="PF19054"/>
    </source>
</evidence>
<organism evidence="3 4">
    <name type="scientific">Streptomyces harbinensis</name>
    <dbReference type="NCBI Taxonomy" id="1176198"/>
    <lineage>
        <taxon>Bacteria</taxon>
        <taxon>Bacillati</taxon>
        <taxon>Actinomycetota</taxon>
        <taxon>Actinomycetes</taxon>
        <taxon>Kitasatosporales</taxon>
        <taxon>Streptomycetaceae</taxon>
        <taxon>Streptomyces</taxon>
    </lineage>
</organism>
<feature type="domain" description="DUF5753" evidence="2">
    <location>
        <begin position="2"/>
        <end position="71"/>
    </location>
</feature>
<reference evidence="4" key="1">
    <citation type="submission" date="2016-10" db="EMBL/GenBank/DDBJ databases">
        <authorList>
            <person name="Varghese N."/>
            <person name="Submissions S."/>
        </authorList>
    </citation>
    <scope>NUCLEOTIDE SEQUENCE [LARGE SCALE GENOMIC DNA]</scope>
    <source>
        <strain evidence="4">CGMCC 4.7047</strain>
    </source>
</reference>